<name>A0A401NZS9_SCYTO</name>
<gene>
    <name evidence="1" type="ORF">scyTo_0007867</name>
</gene>
<dbReference type="InterPro" id="IPR052133">
    <property type="entry name" value="Immune_Signaling-Apoptosis_Reg"/>
</dbReference>
<dbReference type="PANTHER" id="PTHR12044">
    <property type="entry name" value="BCL2 INTERACTING MEDIATOR OF CELL DEATH"/>
    <property type="match status" value="1"/>
</dbReference>
<evidence type="ECO:0000313" key="2">
    <source>
        <dbReference type="Proteomes" id="UP000288216"/>
    </source>
</evidence>
<keyword evidence="2" id="KW-1185">Reference proteome</keyword>
<dbReference type="InterPro" id="IPR016024">
    <property type="entry name" value="ARM-type_fold"/>
</dbReference>
<sequence>MTSILVHSPVQYAPAVVYADIPEFLFERLCSTDEILVWSVYSCLLLLTEEKRFFSKCHTIYGIESLVRSLKETMRVNNVEVQKQGLLLFGEILKRQPIGIKLFMNFTIWHEAIVVLREAMTSCSLEVTTEAANALAAFLRVNL</sequence>
<protein>
    <submittedName>
        <fullName evidence="1">Uncharacterized protein</fullName>
    </submittedName>
</protein>
<comment type="caution">
    <text evidence="1">The sequence shown here is derived from an EMBL/GenBank/DDBJ whole genome shotgun (WGS) entry which is preliminary data.</text>
</comment>
<dbReference type="EMBL" id="BFAA01002930">
    <property type="protein sequence ID" value="GCB66369.1"/>
    <property type="molecule type" value="Genomic_DNA"/>
</dbReference>
<dbReference type="InterPro" id="IPR011989">
    <property type="entry name" value="ARM-like"/>
</dbReference>
<dbReference type="Gene3D" id="1.25.10.10">
    <property type="entry name" value="Leucine-rich Repeat Variant"/>
    <property type="match status" value="1"/>
</dbReference>
<proteinExistence type="predicted"/>
<dbReference type="STRING" id="75743.A0A401NZS9"/>
<dbReference type="GO" id="GO:0007127">
    <property type="term" value="P:meiosis I"/>
    <property type="evidence" value="ECO:0007669"/>
    <property type="project" value="TreeGrafter"/>
</dbReference>
<dbReference type="Proteomes" id="UP000288216">
    <property type="component" value="Unassembled WGS sequence"/>
</dbReference>
<dbReference type="SUPFAM" id="SSF48371">
    <property type="entry name" value="ARM repeat"/>
    <property type="match status" value="1"/>
</dbReference>
<evidence type="ECO:0000313" key="1">
    <source>
        <dbReference type="EMBL" id="GCB66369.1"/>
    </source>
</evidence>
<dbReference type="OrthoDB" id="10015792at2759"/>
<dbReference type="PANTHER" id="PTHR12044:SF14">
    <property type="entry name" value="MEIOTIC DOUBLE-STRANDED BREAK FORMATION PROTEIN 1"/>
    <property type="match status" value="1"/>
</dbReference>
<accession>A0A401NZS9</accession>
<organism evidence="1 2">
    <name type="scientific">Scyliorhinus torazame</name>
    <name type="common">Cloudy catshark</name>
    <name type="synonym">Catulus torazame</name>
    <dbReference type="NCBI Taxonomy" id="75743"/>
    <lineage>
        <taxon>Eukaryota</taxon>
        <taxon>Metazoa</taxon>
        <taxon>Chordata</taxon>
        <taxon>Craniata</taxon>
        <taxon>Vertebrata</taxon>
        <taxon>Chondrichthyes</taxon>
        <taxon>Elasmobranchii</taxon>
        <taxon>Galeomorphii</taxon>
        <taxon>Galeoidea</taxon>
        <taxon>Carcharhiniformes</taxon>
        <taxon>Scyliorhinidae</taxon>
        <taxon>Scyliorhinus</taxon>
    </lineage>
</organism>
<reference evidence="1 2" key="1">
    <citation type="journal article" date="2018" name="Nat. Ecol. Evol.">
        <title>Shark genomes provide insights into elasmobranch evolution and the origin of vertebrates.</title>
        <authorList>
            <person name="Hara Y"/>
            <person name="Yamaguchi K"/>
            <person name="Onimaru K"/>
            <person name="Kadota M"/>
            <person name="Koyanagi M"/>
            <person name="Keeley SD"/>
            <person name="Tatsumi K"/>
            <person name="Tanaka K"/>
            <person name="Motone F"/>
            <person name="Kageyama Y"/>
            <person name="Nozu R"/>
            <person name="Adachi N"/>
            <person name="Nishimura O"/>
            <person name="Nakagawa R"/>
            <person name="Tanegashima C"/>
            <person name="Kiyatake I"/>
            <person name="Matsumoto R"/>
            <person name="Murakumo K"/>
            <person name="Nishida K"/>
            <person name="Terakita A"/>
            <person name="Kuratani S"/>
            <person name="Sato K"/>
            <person name="Hyodo S Kuraku.S."/>
        </authorList>
    </citation>
    <scope>NUCLEOTIDE SEQUENCE [LARGE SCALE GENOMIC DNA]</scope>
</reference>
<dbReference type="AlphaFoldDB" id="A0A401NZS9"/>